<keyword evidence="3" id="KW-1185">Reference proteome</keyword>
<dbReference type="InterPro" id="IPR002347">
    <property type="entry name" value="SDR_fam"/>
</dbReference>
<evidence type="ECO:0000313" key="2">
    <source>
        <dbReference type="EMBL" id="OAX79019.1"/>
    </source>
</evidence>
<dbReference type="Gene3D" id="3.40.50.720">
    <property type="entry name" value="NAD(P)-binding Rossmann-like Domain"/>
    <property type="match status" value="1"/>
</dbReference>
<proteinExistence type="inferred from homology"/>
<dbReference type="InterPro" id="IPR051468">
    <property type="entry name" value="Fungal_SecMetab_SDRs"/>
</dbReference>
<reference evidence="2 3" key="1">
    <citation type="submission" date="2015-07" db="EMBL/GenBank/DDBJ databases">
        <title>Emmonsia species relationships and genome sequence.</title>
        <authorList>
            <person name="Cuomo C.A."/>
            <person name="Schwartz I.S."/>
            <person name="Kenyon C."/>
            <person name="de Hoog G.S."/>
            <person name="Govender N.P."/>
            <person name="Botha A."/>
            <person name="Moreno L."/>
            <person name="de Vries M."/>
            <person name="Munoz J.F."/>
            <person name="Stielow J.B."/>
        </authorList>
    </citation>
    <scope>NUCLEOTIDE SEQUENCE [LARGE SCALE GENOMIC DNA]</scope>
    <source>
        <strain evidence="2 3">CBS 136260</strain>
    </source>
</reference>
<comment type="caution">
    <text evidence="2">The sequence shown here is derived from an EMBL/GenBank/DDBJ whole genome shotgun (WGS) entry which is preliminary data.</text>
</comment>
<dbReference type="OrthoDB" id="9876299at2759"/>
<dbReference type="SUPFAM" id="SSF51735">
    <property type="entry name" value="NAD(P)-binding Rossmann-fold domains"/>
    <property type="match status" value="1"/>
</dbReference>
<dbReference type="CDD" id="cd05325">
    <property type="entry name" value="carb_red_sniffer_like_SDR_c"/>
    <property type="match status" value="1"/>
</dbReference>
<organism evidence="2 3">
    <name type="scientific">Emergomyces africanus</name>
    <dbReference type="NCBI Taxonomy" id="1955775"/>
    <lineage>
        <taxon>Eukaryota</taxon>
        <taxon>Fungi</taxon>
        <taxon>Dikarya</taxon>
        <taxon>Ascomycota</taxon>
        <taxon>Pezizomycotina</taxon>
        <taxon>Eurotiomycetes</taxon>
        <taxon>Eurotiomycetidae</taxon>
        <taxon>Onygenales</taxon>
        <taxon>Ajellomycetaceae</taxon>
        <taxon>Emergomyces</taxon>
    </lineage>
</organism>
<evidence type="ECO:0000256" key="1">
    <source>
        <dbReference type="ARBA" id="ARBA00006484"/>
    </source>
</evidence>
<dbReference type="GO" id="GO:0016491">
    <property type="term" value="F:oxidoreductase activity"/>
    <property type="evidence" value="ECO:0007669"/>
    <property type="project" value="TreeGrafter"/>
</dbReference>
<dbReference type="AlphaFoldDB" id="A0A1B7NQG2"/>
<dbReference type="InterPro" id="IPR036291">
    <property type="entry name" value="NAD(P)-bd_dom_sf"/>
</dbReference>
<dbReference type="GO" id="GO:0005737">
    <property type="term" value="C:cytoplasm"/>
    <property type="evidence" value="ECO:0007669"/>
    <property type="project" value="TreeGrafter"/>
</dbReference>
<dbReference type="Pfam" id="PF00106">
    <property type="entry name" value="adh_short"/>
    <property type="match status" value="1"/>
</dbReference>
<name>A0A1B7NQG2_9EURO</name>
<dbReference type="PANTHER" id="PTHR43544:SF26">
    <property type="entry name" value="SHORT CHAIN DEHYDROGENASE_REDUCTASE FAMILY OXIDOREDUCTASE (JCVI)"/>
    <property type="match status" value="1"/>
</dbReference>
<accession>A0A1B7NQG2</accession>
<dbReference type="EMBL" id="LGUA01001197">
    <property type="protein sequence ID" value="OAX79019.1"/>
    <property type="molecule type" value="Genomic_DNA"/>
</dbReference>
<dbReference type="Proteomes" id="UP000091918">
    <property type="component" value="Unassembled WGS sequence"/>
</dbReference>
<dbReference type="PANTHER" id="PTHR43544">
    <property type="entry name" value="SHORT-CHAIN DEHYDROGENASE/REDUCTASE"/>
    <property type="match status" value="1"/>
</dbReference>
<protein>
    <submittedName>
        <fullName evidence="2">Uncharacterized protein</fullName>
    </submittedName>
</protein>
<comment type="similarity">
    <text evidence="1">Belongs to the short-chain dehydrogenases/reductases (SDR) family.</text>
</comment>
<evidence type="ECO:0000313" key="3">
    <source>
        <dbReference type="Proteomes" id="UP000091918"/>
    </source>
</evidence>
<sequence>MTSNTVYAITGANRGIGLGLVKTYLSRPNTTVIGLVRNRESANMLRDATTAAAETRGTNSILYTVEIDFSDSNLTNTPEKIRELVLTSTDNITHINTLICSAATLTPMVPTLSITAADLRKCFEINTIAPLMTFQALWPLLQAAEGPKKFIMLSSSVASIGAMEPFVGSAYAMSKVSMNWATRSFHEQIVGKNGDGEGLVSVVVHPGWSSTEMGVTAAGDWKVEVKDVMEGGHMVTVDQSVQGVVMIVDGATRERDGGKFLTGVKGSRMEVPW</sequence>
<gene>
    <name evidence="2" type="ORF">ACJ72_06666</name>
</gene>